<dbReference type="Proteomes" id="UP000678237">
    <property type="component" value="Unassembled WGS sequence"/>
</dbReference>
<gene>
    <name evidence="1" type="ORF">HA252_05520</name>
    <name evidence="2" type="ORF">J4203_01490</name>
</gene>
<dbReference type="EMBL" id="JAGVWE010000002">
    <property type="protein sequence ID" value="MBS3062522.1"/>
    <property type="molecule type" value="Genomic_DNA"/>
</dbReference>
<accession>A0A7J4JGL9</accession>
<dbReference type="AlphaFoldDB" id="A0A7J4JGL9"/>
<evidence type="ECO:0000313" key="3">
    <source>
        <dbReference type="Proteomes" id="UP000564964"/>
    </source>
</evidence>
<comment type="caution">
    <text evidence="1">The sequence shown here is derived from an EMBL/GenBank/DDBJ whole genome shotgun (WGS) entry which is preliminary data.</text>
</comment>
<evidence type="ECO:0000313" key="2">
    <source>
        <dbReference type="EMBL" id="MBS3062522.1"/>
    </source>
</evidence>
<reference evidence="2" key="3">
    <citation type="submission" date="2021-05" db="EMBL/GenBank/DDBJ databases">
        <title>Protein family content uncovers lineage relationships and bacterial pathway maintenance mechanisms in DPANN archaea.</title>
        <authorList>
            <person name="Castelle C.J."/>
            <person name="Meheust R."/>
            <person name="Jaffe A.L."/>
            <person name="Seitz K."/>
            <person name="Gong X."/>
            <person name="Baker B.J."/>
            <person name="Banfield J.F."/>
        </authorList>
    </citation>
    <scope>NUCLEOTIDE SEQUENCE</scope>
    <source>
        <strain evidence="2">RIFCSPLOWO2_01_FULL_58_19</strain>
    </source>
</reference>
<sequence>MRGQISLDLVLTVLVLGAFLQILMGLGADLVQGQASASLNHQARALLGDVEGRLMAGQGVGPSLSLEGTLPRLRDPETGKELACEVKAKGTRLELWAEGKTRAEQTLALPVEEGAWKCGEKMGLGAGNA</sequence>
<evidence type="ECO:0000313" key="1">
    <source>
        <dbReference type="EMBL" id="HIH16838.1"/>
    </source>
</evidence>
<dbReference type="Proteomes" id="UP000564964">
    <property type="component" value="Unassembled WGS sequence"/>
</dbReference>
<protein>
    <submittedName>
        <fullName evidence="1">Uncharacterized protein</fullName>
    </submittedName>
</protein>
<reference evidence="3" key="1">
    <citation type="journal article" date="2020" name="bioRxiv">
        <title>A rank-normalized archaeal taxonomy based on genome phylogeny resolves widespread incomplete and uneven classifications.</title>
        <authorList>
            <person name="Rinke C."/>
            <person name="Chuvochina M."/>
            <person name="Mussig A.J."/>
            <person name="Chaumeil P.-A."/>
            <person name="Waite D.W."/>
            <person name="Whitman W.B."/>
            <person name="Parks D.H."/>
            <person name="Hugenholtz P."/>
        </authorList>
    </citation>
    <scope>NUCLEOTIDE SEQUENCE [LARGE SCALE GENOMIC DNA]</scope>
</reference>
<organism evidence="1 3">
    <name type="scientific">Candidatus Iainarchaeum sp</name>
    <dbReference type="NCBI Taxonomy" id="3101447"/>
    <lineage>
        <taxon>Archaea</taxon>
        <taxon>Candidatus Iainarchaeota</taxon>
        <taxon>Candidatus Iainarchaeia</taxon>
        <taxon>Candidatus Iainarchaeales</taxon>
        <taxon>Candidatus Iainarchaeaceae</taxon>
        <taxon>Candidatus Iainarchaeum</taxon>
    </lineage>
</organism>
<reference evidence="2" key="2">
    <citation type="submission" date="2021-03" db="EMBL/GenBank/DDBJ databases">
        <authorList>
            <person name="Jaffe A."/>
        </authorList>
    </citation>
    <scope>NUCLEOTIDE SEQUENCE</scope>
    <source>
        <strain evidence="2">RIFCSPLOWO2_01_FULL_58_19</strain>
    </source>
</reference>
<name>A0A7J4JGL9_9ARCH</name>
<dbReference type="EMBL" id="DUGH01000129">
    <property type="protein sequence ID" value="HIH16838.1"/>
    <property type="molecule type" value="Genomic_DNA"/>
</dbReference>
<proteinExistence type="predicted"/>